<dbReference type="EMBL" id="JACEIK010004625">
    <property type="protein sequence ID" value="MCD9645961.1"/>
    <property type="molecule type" value="Genomic_DNA"/>
</dbReference>
<feature type="non-terminal residue" evidence="1">
    <location>
        <position position="1"/>
    </location>
</feature>
<gene>
    <name evidence="1" type="ORF">HAX54_035401</name>
</gene>
<organism evidence="1 2">
    <name type="scientific">Datura stramonium</name>
    <name type="common">Jimsonweed</name>
    <name type="synonym">Common thornapple</name>
    <dbReference type="NCBI Taxonomy" id="4076"/>
    <lineage>
        <taxon>Eukaryota</taxon>
        <taxon>Viridiplantae</taxon>
        <taxon>Streptophyta</taxon>
        <taxon>Embryophyta</taxon>
        <taxon>Tracheophyta</taxon>
        <taxon>Spermatophyta</taxon>
        <taxon>Magnoliopsida</taxon>
        <taxon>eudicotyledons</taxon>
        <taxon>Gunneridae</taxon>
        <taxon>Pentapetalae</taxon>
        <taxon>asterids</taxon>
        <taxon>lamiids</taxon>
        <taxon>Solanales</taxon>
        <taxon>Solanaceae</taxon>
        <taxon>Solanoideae</taxon>
        <taxon>Datureae</taxon>
        <taxon>Datura</taxon>
    </lineage>
</organism>
<proteinExistence type="predicted"/>
<accession>A0ABS8VHZ0</accession>
<evidence type="ECO:0000313" key="2">
    <source>
        <dbReference type="Proteomes" id="UP000823775"/>
    </source>
</evidence>
<reference evidence="1 2" key="1">
    <citation type="journal article" date="2021" name="BMC Genomics">
        <title>Datura genome reveals duplications of psychoactive alkaloid biosynthetic genes and high mutation rate following tissue culture.</title>
        <authorList>
            <person name="Rajewski A."/>
            <person name="Carter-House D."/>
            <person name="Stajich J."/>
            <person name="Litt A."/>
        </authorList>
    </citation>
    <scope>NUCLEOTIDE SEQUENCE [LARGE SCALE GENOMIC DNA]</scope>
    <source>
        <strain evidence="1">AR-01</strain>
    </source>
</reference>
<keyword evidence="2" id="KW-1185">Reference proteome</keyword>
<evidence type="ECO:0000313" key="1">
    <source>
        <dbReference type="EMBL" id="MCD9645961.1"/>
    </source>
</evidence>
<name>A0ABS8VHZ0_DATST</name>
<dbReference type="Proteomes" id="UP000823775">
    <property type="component" value="Unassembled WGS sequence"/>
</dbReference>
<comment type="caution">
    <text evidence="1">The sequence shown here is derived from an EMBL/GenBank/DDBJ whole genome shotgun (WGS) entry which is preliminary data.</text>
</comment>
<protein>
    <submittedName>
        <fullName evidence="1">Uncharacterized protein</fullName>
    </submittedName>
</protein>
<sequence>SSCSFPAVGVPPMSMAMMIEQKLVNAVAYESFVLMRCKSEPMAAAETCFWKNRKTEQH</sequence>